<dbReference type="PANTHER" id="PTHR15298">
    <property type="entry name" value="L-COA N-ACYLTRANSFERASE-RELATED"/>
    <property type="match status" value="1"/>
</dbReference>
<dbReference type="eggNOG" id="ENOG502SFZ1">
    <property type="taxonomic scope" value="Eukaryota"/>
</dbReference>
<protein>
    <recommendedName>
        <fullName evidence="1">Glycine N-acyltransferase-like protein</fullName>
        <ecNumber evidence="1">2.3.1.-</ecNumber>
    </recommendedName>
</protein>
<reference evidence="3" key="1">
    <citation type="submission" date="2016-11" db="UniProtKB">
        <authorList>
            <consortium name="WormBaseParasite"/>
        </authorList>
    </citation>
    <scope>IDENTIFICATION</scope>
</reference>
<keyword evidence="1" id="KW-0808">Transferase</keyword>
<name>A0A1I7UW54_9PELO</name>
<accession>A0A1I7UW54</accession>
<dbReference type="PANTHER" id="PTHR15298:SF1">
    <property type="entry name" value="GLYCINE N-ACYLTRANSFERASE-LIKE PROTEIN"/>
    <property type="match status" value="1"/>
</dbReference>
<organism evidence="2 3">
    <name type="scientific">Caenorhabditis tropicalis</name>
    <dbReference type="NCBI Taxonomy" id="1561998"/>
    <lineage>
        <taxon>Eukaryota</taxon>
        <taxon>Metazoa</taxon>
        <taxon>Ecdysozoa</taxon>
        <taxon>Nematoda</taxon>
        <taxon>Chromadorea</taxon>
        <taxon>Rhabditida</taxon>
        <taxon>Rhabditina</taxon>
        <taxon>Rhabditomorpha</taxon>
        <taxon>Rhabditoidea</taxon>
        <taxon>Rhabditidae</taxon>
        <taxon>Peloderinae</taxon>
        <taxon>Caenorhabditis</taxon>
    </lineage>
</organism>
<dbReference type="InterPro" id="IPR016181">
    <property type="entry name" value="Acyl_CoA_acyltransferase"/>
</dbReference>
<dbReference type="AlphaFoldDB" id="A0A1I7UW54"/>
<keyword evidence="2" id="KW-1185">Reference proteome</keyword>
<dbReference type="Proteomes" id="UP000095282">
    <property type="component" value="Unplaced"/>
</dbReference>
<proteinExistence type="inferred from homology"/>
<dbReference type="GO" id="GO:0005739">
    <property type="term" value="C:mitochondrion"/>
    <property type="evidence" value="ECO:0007669"/>
    <property type="project" value="InterPro"/>
</dbReference>
<dbReference type="STRING" id="1561998.A0A1I7UW54"/>
<dbReference type="Gene3D" id="3.40.630.30">
    <property type="match status" value="1"/>
</dbReference>
<keyword evidence="1" id="KW-0012">Acyltransferase</keyword>
<evidence type="ECO:0000256" key="1">
    <source>
        <dbReference type="RuleBase" id="RU368002"/>
    </source>
</evidence>
<dbReference type="GO" id="GO:0047961">
    <property type="term" value="F:glycine N-acyltransferase activity"/>
    <property type="evidence" value="ECO:0007669"/>
    <property type="project" value="InterPro"/>
</dbReference>
<dbReference type="InterPro" id="IPR010313">
    <property type="entry name" value="Glycine_N-acyltransferase"/>
</dbReference>
<evidence type="ECO:0000313" key="2">
    <source>
        <dbReference type="Proteomes" id="UP000095282"/>
    </source>
</evidence>
<evidence type="ECO:0000313" key="3">
    <source>
        <dbReference type="WBParaSite" id="Csp11.Scaffold630.g19946.t1"/>
    </source>
</evidence>
<comment type="similarity">
    <text evidence="1">Belongs to the glycine N-acyltransferase family.</text>
</comment>
<dbReference type="WBParaSite" id="Csp11.Scaffold630.g19946.t1">
    <property type="protein sequence ID" value="Csp11.Scaffold630.g19946.t1"/>
    <property type="gene ID" value="Csp11.Scaffold630.g19946"/>
</dbReference>
<dbReference type="EC" id="2.3.1.-" evidence="1"/>
<sequence length="243" mass="27824">MFSKLSAQEIKDHITLFQSNPKLSLFANGAKFEVEGRLPNHPCDFYSLEINGVTYFYVFRHNKIPDECRPILMIGSDQMARNNDVVIGLKHLKLVEPNLRNITMLIATSDLSMQVRKFFISNFDREDYNNPCYHFFIPNSASLPSVETLPPGFSIGSTRLSDAETVNSTWKFGSPASILQMKDKLQRLPTVCIFHEDKPISFEMIGLHGQLNHQYTFPEYRNKGFGGIVEKTIISKCFEYLLN</sequence>
<dbReference type="SUPFAM" id="SSF55729">
    <property type="entry name" value="Acyl-CoA N-acyltransferases (Nat)"/>
    <property type="match status" value="1"/>
</dbReference>